<protein>
    <submittedName>
        <fullName evidence="1">Uncharacterized protein</fullName>
    </submittedName>
</protein>
<evidence type="ECO:0000313" key="2">
    <source>
        <dbReference type="Proteomes" id="UP000002664"/>
    </source>
</evidence>
<dbReference type="EMBL" id="CP002425">
    <property type="protein sequence ID" value="ADX85542.1"/>
    <property type="molecule type" value="Genomic_DNA"/>
</dbReference>
<evidence type="ECO:0000313" key="1">
    <source>
        <dbReference type="EMBL" id="ADX85542.1"/>
    </source>
</evidence>
<dbReference type="AlphaFoldDB" id="F0NBK5"/>
<proteinExistence type="predicted"/>
<gene>
    <name evidence="1" type="ordered locus">SiRe_1478</name>
</gene>
<dbReference type="HOGENOM" id="CLU_3302917_0_0_2"/>
<accession>F0NBK5</accession>
<sequence length="39" mass="4254">MYLHTNIVEENPYSELKENCEGKDGFNEASHVVAGGSAL</sequence>
<reference evidence="1 2" key="1">
    <citation type="journal article" date="2011" name="J. Bacteriol.">
        <title>Genome analyses of icelandic strains of Sulfolobus islandicus, model organisms for genetic and virus-host interaction studies.</title>
        <authorList>
            <person name="Guo L."/>
            <person name="Brugger K."/>
            <person name="Liu C."/>
            <person name="Shah S.A."/>
            <person name="Zheng H."/>
            <person name="Zhu Y."/>
            <person name="Wang S."/>
            <person name="Lillestol R.K."/>
            <person name="Chen L."/>
            <person name="Frank J."/>
            <person name="Prangishvili D."/>
            <person name="Paulin L."/>
            <person name="She Q."/>
            <person name="Huang L."/>
            <person name="Garrett R.A."/>
        </authorList>
    </citation>
    <scope>NUCLEOTIDE SEQUENCE [LARGE SCALE GENOMIC DNA]</scope>
    <source>
        <strain evidence="1 2">REY15A</strain>
    </source>
</reference>
<organism evidence="1 2">
    <name type="scientific">Saccharolobus islandicus (strain REY15A)</name>
    <name type="common">Sulfolobus islandicus</name>
    <dbReference type="NCBI Taxonomy" id="930945"/>
    <lineage>
        <taxon>Archaea</taxon>
        <taxon>Thermoproteota</taxon>
        <taxon>Thermoprotei</taxon>
        <taxon>Sulfolobales</taxon>
        <taxon>Sulfolobaceae</taxon>
        <taxon>Saccharolobus</taxon>
    </lineage>
</organism>
<dbReference type="KEGG" id="sir:SiRe_1478"/>
<dbReference type="Proteomes" id="UP000002664">
    <property type="component" value="Chromosome"/>
</dbReference>
<name>F0NBK5_SACI5</name>
<keyword evidence="2" id="KW-1185">Reference proteome</keyword>